<dbReference type="GO" id="GO:0046872">
    <property type="term" value="F:metal ion binding"/>
    <property type="evidence" value="ECO:0007669"/>
    <property type="project" value="UniProtKB-KW"/>
</dbReference>
<reference evidence="10" key="1">
    <citation type="submission" date="2016-04" db="EMBL/GenBank/DDBJ databases">
        <authorList>
            <person name="Evans L.H."/>
            <person name="Alamgir A."/>
            <person name="Owens N."/>
            <person name="Weber N.D."/>
            <person name="Virtaneva K."/>
            <person name="Barbian K."/>
            <person name="Babar A."/>
            <person name="Rosenke K."/>
        </authorList>
    </citation>
    <scope>NUCLEOTIDE SEQUENCE</scope>
    <source>
        <strain evidence="10">92-2</strain>
    </source>
</reference>
<dbReference type="InterPro" id="IPR036094">
    <property type="entry name" value="NadA_sf"/>
</dbReference>
<dbReference type="SUPFAM" id="SSF142754">
    <property type="entry name" value="NadA-like"/>
    <property type="match status" value="1"/>
</dbReference>
<evidence type="ECO:0000256" key="7">
    <source>
        <dbReference type="ARBA" id="ARBA00022723"/>
    </source>
</evidence>
<keyword evidence="4" id="KW-0004">4Fe-4S</keyword>
<dbReference type="Pfam" id="PF02445">
    <property type="entry name" value="NadA"/>
    <property type="match status" value="1"/>
</dbReference>
<dbReference type="GO" id="GO:0051539">
    <property type="term" value="F:4 iron, 4 sulfur cluster binding"/>
    <property type="evidence" value="ECO:0007669"/>
    <property type="project" value="UniProtKB-KW"/>
</dbReference>
<dbReference type="EC" id="2.5.1.72" evidence="3"/>
<sequence>MQDTSAAIASLKKQLGANLCIMGHHYQNDNVVRHCDITGDSLELARRVPGIDAAHIVFCGVYFMGESAALLAKPGQSVHLPSLDADCLMSRMTPAPLARKVLEQLAATGRKIIPLAYVNTDLALKAVVGEFGGAVCTSANARIMLRWALDQGDGVLFLPDRHLGNNTAETLGISQDERHVLRVGAAGLVQPETQPLDRKLLLWPGCCAIHARFEPDDVEAIRAEYPGCRVIAHPECRQEVIEACDGAGSTSYLIKEAARVAAEEPGTTLIVGTENNLVYRLAERHAGQCRILPLGHAICGNMAKVTEKKLLATLQSVAAGAASPLHIEENLCPPARLSLTRMLEACGN</sequence>
<keyword evidence="7" id="KW-0479">Metal-binding</keyword>
<keyword evidence="6" id="KW-0808">Transferase</keyword>
<organism evidence="10">
    <name type="scientific">uncultured Desulfovibrio sp</name>
    <dbReference type="NCBI Taxonomy" id="167968"/>
    <lineage>
        <taxon>Bacteria</taxon>
        <taxon>Pseudomonadati</taxon>
        <taxon>Thermodesulfobacteriota</taxon>
        <taxon>Desulfovibrionia</taxon>
        <taxon>Desulfovibrionales</taxon>
        <taxon>Desulfovibrionaceae</taxon>
        <taxon>Desulfovibrio</taxon>
        <taxon>environmental samples</taxon>
    </lineage>
</organism>
<evidence type="ECO:0000256" key="4">
    <source>
        <dbReference type="ARBA" id="ARBA00022485"/>
    </source>
</evidence>
<evidence type="ECO:0000313" key="10">
    <source>
        <dbReference type="EMBL" id="SBW08501.1"/>
    </source>
</evidence>
<comment type="pathway">
    <text evidence="2">Cofactor biosynthesis; NAD(+) biosynthesis; quinolinate from iminoaspartate: step 1/1.</text>
</comment>
<dbReference type="GO" id="GO:0005829">
    <property type="term" value="C:cytosol"/>
    <property type="evidence" value="ECO:0007669"/>
    <property type="project" value="TreeGrafter"/>
</dbReference>
<dbReference type="GO" id="GO:0008987">
    <property type="term" value="F:quinolinate synthetase A activity"/>
    <property type="evidence" value="ECO:0007669"/>
    <property type="project" value="InterPro"/>
</dbReference>
<dbReference type="RefSeq" id="WP_227118804.1">
    <property type="nucleotide sequence ID" value="NZ_CAKSVL010000011.1"/>
</dbReference>
<dbReference type="GO" id="GO:0034628">
    <property type="term" value="P:'de novo' NAD+ biosynthetic process from L-aspartate"/>
    <property type="evidence" value="ECO:0007669"/>
    <property type="project" value="TreeGrafter"/>
</dbReference>
<evidence type="ECO:0000256" key="1">
    <source>
        <dbReference type="ARBA" id="ARBA00001966"/>
    </source>
</evidence>
<evidence type="ECO:0000256" key="8">
    <source>
        <dbReference type="ARBA" id="ARBA00023004"/>
    </source>
</evidence>
<keyword evidence="5" id="KW-0662">Pyridine nucleotide biosynthesis</keyword>
<dbReference type="UniPathway" id="UPA00253">
    <property type="reaction ID" value="UER00327"/>
</dbReference>
<evidence type="ECO:0000256" key="9">
    <source>
        <dbReference type="ARBA" id="ARBA00023014"/>
    </source>
</evidence>
<keyword evidence="9" id="KW-0411">Iron-sulfur</keyword>
<dbReference type="PANTHER" id="PTHR30573:SF0">
    <property type="entry name" value="QUINOLINATE SYNTHASE, CHLOROPLASTIC"/>
    <property type="match status" value="1"/>
</dbReference>
<name>A0A212K9V8_9BACT</name>
<comment type="cofactor">
    <cofactor evidence="1">
        <name>[4Fe-4S] cluster</name>
        <dbReference type="ChEBI" id="CHEBI:49883"/>
    </cofactor>
</comment>
<gene>
    <name evidence="10" type="ORF">KM92DES2_12504</name>
</gene>
<dbReference type="NCBIfam" id="NF006883">
    <property type="entry name" value="PRK09375.2-4"/>
    <property type="match status" value="1"/>
</dbReference>
<protein>
    <recommendedName>
        <fullName evidence="3">quinolinate synthase</fullName>
        <ecNumber evidence="3">2.5.1.72</ecNumber>
    </recommendedName>
</protein>
<dbReference type="AlphaFoldDB" id="A0A212K9V8"/>
<evidence type="ECO:0000256" key="5">
    <source>
        <dbReference type="ARBA" id="ARBA00022642"/>
    </source>
</evidence>
<evidence type="ECO:0000256" key="2">
    <source>
        <dbReference type="ARBA" id="ARBA00005065"/>
    </source>
</evidence>
<dbReference type="InterPro" id="IPR003473">
    <property type="entry name" value="NadA"/>
</dbReference>
<accession>A0A212K9V8</accession>
<proteinExistence type="predicted"/>
<evidence type="ECO:0000256" key="6">
    <source>
        <dbReference type="ARBA" id="ARBA00022679"/>
    </source>
</evidence>
<keyword evidence="8" id="KW-0408">Iron</keyword>
<evidence type="ECO:0000256" key="3">
    <source>
        <dbReference type="ARBA" id="ARBA00012669"/>
    </source>
</evidence>
<dbReference type="Gene3D" id="3.40.50.10800">
    <property type="entry name" value="NadA-like"/>
    <property type="match status" value="3"/>
</dbReference>
<dbReference type="PANTHER" id="PTHR30573">
    <property type="entry name" value="QUINOLINATE SYNTHETASE A"/>
    <property type="match status" value="1"/>
</dbReference>
<dbReference type="EMBL" id="FLUP01000001">
    <property type="protein sequence ID" value="SBW08501.1"/>
    <property type="molecule type" value="Genomic_DNA"/>
</dbReference>